<evidence type="ECO:0000313" key="3">
    <source>
        <dbReference type="Proteomes" id="UP001156389"/>
    </source>
</evidence>
<name>A0ABT2JLZ4_9ACTN</name>
<dbReference type="RefSeq" id="WP_260215659.1">
    <property type="nucleotide sequence ID" value="NZ_JAJAGO010000001.1"/>
</dbReference>
<accession>A0ABT2JLZ4</accession>
<keyword evidence="3" id="KW-1185">Reference proteome</keyword>
<evidence type="ECO:0000313" key="2">
    <source>
        <dbReference type="EMBL" id="MCT2588738.1"/>
    </source>
</evidence>
<evidence type="ECO:0000256" key="1">
    <source>
        <dbReference type="SAM" id="MobiDB-lite"/>
    </source>
</evidence>
<dbReference type="EMBL" id="JAJAGO010000001">
    <property type="protein sequence ID" value="MCT2588738.1"/>
    <property type="molecule type" value="Genomic_DNA"/>
</dbReference>
<comment type="caution">
    <text evidence="2">The sequence shown here is derived from an EMBL/GenBank/DDBJ whole genome shotgun (WGS) entry which is preliminary data.</text>
</comment>
<organism evidence="2 3">
    <name type="scientific">Streptomyces gossypii</name>
    <dbReference type="NCBI Taxonomy" id="2883101"/>
    <lineage>
        <taxon>Bacteria</taxon>
        <taxon>Bacillati</taxon>
        <taxon>Actinomycetota</taxon>
        <taxon>Actinomycetes</taxon>
        <taxon>Kitasatosporales</taxon>
        <taxon>Streptomycetaceae</taxon>
        <taxon>Streptomyces</taxon>
    </lineage>
</organism>
<reference evidence="2 3" key="1">
    <citation type="submission" date="2021-10" db="EMBL/GenBank/DDBJ databases">
        <title>Streptomyces gossypii sp. nov., isolated from soil collected from cotton field.</title>
        <authorList>
            <person name="Ge X."/>
            <person name="Chen X."/>
            <person name="Liu W."/>
        </authorList>
    </citation>
    <scope>NUCLEOTIDE SEQUENCE [LARGE SCALE GENOMIC DNA]</scope>
    <source>
        <strain evidence="2 3">N2-109</strain>
    </source>
</reference>
<gene>
    <name evidence="2" type="ORF">LHJ74_02060</name>
</gene>
<feature type="compositionally biased region" description="Basic and acidic residues" evidence="1">
    <location>
        <begin position="264"/>
        <end position="275"/>
    </location>
</feature>
<protein>
    <submittedName>
        <fullName evidence="2">Uncharacterized protein</fullName>
    </submittedName>
</protein>
<sequence length="275" mass="29301">MSDAAQPSAADVRAAAEAVKAALDRHLEAVERRAGEAAAGDGDSAVYAAFDELAAAGEAYDELLYEAYDEVTPFEIPGGDTMPDYTGPDEPRALTVFVRRDYTVNEPLRLLAQAQRVTDLDPDSADDEGFAEASAGRSVHAALGVLFGEYEPDEIATRHKEFGLEEGDATLWVSAGEEATEPGEWLAAPFDQADPERVICRFDVSTVFDEEDAELDLGPDRGTGLAAAVLSPGADGDEDEDADEDADDEDDEDDEDRDGDADDADQHAERGGGPR</sequence>
<feature type="compositionally biased region" description="Acidic residues" evidence="1">
    <location>
        <begin position="235"/>
        <end position="263"/>
    </location>
</feature>
<proteinExistence type="predicted"/>
<feature type="region of interest" description="Disordered" evidence="1">
    <location>
        <begin position="213"/>
        <end position="275"/>
    </location>
</feature>
<dbReference type="Proteomes" id="UP001156389">
    <property type="component" value="Unassembled WGS sequence"/>
</dbReference>